<feature type="compositionally biased region" description="Polar residues" evidence="1">
    <location>
        <begin position="1"/>
        <end position="17"/>
    </location>
</feature>
<keyword evidence="3" id="KW-1185">Reference proteome</keyword>
<dbReference type="InterPro" id="IPR009444">
    <property type="entry name" value="Conjugal_tfr_TraD_a-type"/>
</dbReference>
<dbReference type="Pfam" id="PF06412">
    <property type="entry name" value="TraD"/>
    <property type="match status" value="1"/>
</dbReference>
<evidence type="ECO:0000256" key="1">
    <source>
        <dbReference type="SAM" id="MobiDB-lite"/>
    </source>
</evidence>
<accession>A0ABW9KYQ0</accession>
<feature type="region of interest" description="Disordered" evidence="1">
    <location>
        <begin position="1"/>
        <end position="36"/>
    </location>
</feature>
<dbReference type="EMBL" id="JBKAMQ010000002">
    <property type="protein sequence ID" value="MFN6508925.1"/>
    <property type="molecule type" value="Genomic_DNA"/>
</dbReference>
<organism evidence="2 3">
    <name type="scientific">Xanthomonas translucens pv. translucens</name>
    <dbReference type="NCBI Taxonomy" id="134875"/>
    <lineage>
        <taxon>Bacteria</taxon>
        <taxon>Pseudomonadati</taxon>
        <taxon>Pseudomonadota</taxon>
        <taxon>Gammaproteobacteria</taxon>
        <taxon>Lysobacterales</taxon>
        <taxon>Lysobacteraceae</taxon>
        <taxon>Xanthomonas</taxon>
        <taxon>Xanthomonas translucens group</taxon>
    </lineage>
</organism>
<sequence length="150" mass="16943">MLSEPSPTTPMQVSATPSAAVIEASRRGRKTRDEAKAEAARLEKEINALRREHEVRIRKMERLAAKRQKLVKSVQRREVHQRKFEVGGLALIAGLLNEDRGFLLGILLRAQEEMSSPAWTTDRYQALKQLGDSELAAREASRKSRHSTET</sequence>
<evidence type="ECO:0000313" key="3">
    <source>
        <dbReference type="Proteomes" id="UP001635788"/>
    </source>
</evidence>
<protein>
    <submittedName>
        <fullName evidence="2">Conjugal transfer protein TraD</fullName>
    </submittedName>
</protein>
<dbReference type="RefSeq" id="WP_081088154.1">
    <property type="nucleotide sequence ID" value="NZ_CP064004.1"/>
</dbReference>
<proteinExistence type="predicted"/>
<name>A0ABW9KYQ0_XANCT</name>
<comment type="caution">
    <text evidence="2">The sequence shown here is derived from an EMBL/GenBank/DDBJ whole genome shotgun (WGS) entry which is preliminary data.</text>
</comment>
<dbReference type="Proteomes" id="UP001635788">
    <property type="component" value="Unassembled WGS sequence"/>
</dbReference>
<reference evidence="2 3" key="1">
    <citation type="submission" date="2024-12" db="EMBL/GenBank/DDBJ databases">
        <authorList>
            <person name="Alaofin S."/>
            <person name="Velasco D."/>
            <person name="Li D."/>
            <person name="Baldwin T."/>
            <person name="Liu Z."/>
            <person name="Schachterle J.K."/>
        </authorList>
    </citation>
    <scope>NUCLEOTIDE SEQUENCE [LARGE SCALE GENOMIC DNA]</scope>
    <source>
        <strain evidence="2 3">B1</strain>
    </source>
</reference>
<gene>
    <name evidence="2" type="ORF">ACK3FC_17390</name>
</gene>
<evidence type="ECO:0000313" key="2">
    <source>
        <dbReference type="EMBL" id="MFN6508925.1"/>
    </source>
</evidence>